<organism evidence="3">
    <name type="scientific">hydrothermal vent metagenome</name>
    <dbReference type="NCBI Taxonomy" id="652676"/>
    <lineage>
        <taxon>unclassified sequences</taxon>
        <taxon>metagenomes</taxon>
        <taxon>ecological metagenomes</taxon>
    </lineage>
</organism>
<dbReference type="Pfam" id="PF18911">
    <property type="entry name" value="PKD_4"/>
    <property type="match status" value="1"/>
</dbReference>
<protein>
    <recommendedName>
        <fullName evidence="2">PKD domain-containing protein</fullName>
    </recommendedName>
</protein>
<dbReference type="SMART" id="SM00089">
    <property type="entry name" value="PKD"/>
    <property type="match status" value="1"/>
</dbReference>
<dbReference type="Gene3D" id="3.40.50.1820">
    <property type="entry name" value="alpha/beta hydrolase"/>
    <property type="match status" value="1"/>
</dbReference>
<proteinExistence type="predicted"/>
<dbReference type="EMBL" id="UOEP01000132">
    <property type="protein sequence ID" value="VAW20962.1"/>
    <property type="molecule type" value="Genomic_DNA"/>
</dbReference>
<dbReference type="InterPro" id="IPR049492">
    <property type="entry name" value="BD-FAE-like_dom"/>
</dbReference>
<feature type="domain" description="PKD" evidence="2">
    <location>
        <begin position="370"/>
        <end position="410"/>
    </location>
</feature>
<dbReference type="InterPro" id="IPR035986">
    <property type="entry name" value="PKD_dom_sf"/>
</dbReference>
<dbReference type="GO" id="GO:0016787">
    <property type="term" value="F:hydrolase activity"/>
    <property type="evidence" value="ECO:0007669"/>
    <property type="project" value="UniProtKB-KW"/>
</dbReference>
<dbReference type="InterPro" id="IPR000601">
    <property type="entry name" value="PKD_dom"/>
</dbReference>
<dbReference type="InterPro" id="IPR013783">
    <property type="entry name" value="Ig-like_fold"/>
</dbReference>
<dbReference type="InterPro" id="IPR022409">
    <property type="entry name" value="PKD/Chitinase_dom"/>
</dbReference>
<dbReference type="Pfam" id="PF20434">
    <property type="entry name" value="BD-FAE"/>
    <property type="match status" value="1"/>
</dbReference>
<reference evidence="3" key="1">
    <citation type="submission" date="2018-06" db="EMBL/GenBank/DDBJ databases">
        <authorList>
            <person name="Zhirakovskaya E."/>
        </authorList>
    </citation>
    <scope>NUCLEOTIDE SEQUENCE</scope>
</reference>
<evidence type="ECO:0000256" key="1">
    <source>
        <dbReference type="ARBA" id="ARBA00022801"/>
    </source>
</evidence>
<accession>A0A3B0U2Y0</accession>
<dbReference type="Gene3D" id="2.60.40.10">
    <property type="entry name" value="Immunoglobulins"/>
    <property type="match status" value="1"/>
</dbReference>
<dbReference type="InterPro" id="IPR029058">
    <property type="entry name" value="AB_hydrolase_fold"/>
</dbReference>
<evidence type="ECO:0000313" key="3">
    <source>
        <dbReference type="EMBL" id="VAW20962.1"/>
    </source>
</evidence>
<dbReference type="SUPFAM" id="SSF49299">
    <property type="entry name" value="PKD domain"/>
    <property type="match status" value="1"/>
</dbReference>
<dbReference type="PANTHER" id="PTHR48081">
    <property type="entry name" value="AB HYDROLASE SUPERFAMILY PROTEIN C4A8.06C"/>
    <property type="match status" value="1"/>
</dbReference>
<gene>
    <name evidence="3" type="ORF">MNBD_BACTEROID01-364</name>
</gene>
<name>A0A3B0U2Y0_9ZZZZ</name>
<feature type="non-terminal residue" evidence="3">
    <location>
        <position position="410"/>
    </location>
</feature>
<dbReference type="PROSITE" id="PS50093">
    <property type="entry name" value="PKD"/>
    <property type="match status" value="1"/>
</dbReference>
<dbReference type="InterPro" id="IPR050300">
    <property type="entry name" value="GDXG_lipolytic_enzyme"/>
</dbReference>
<dbReference type="SUPFAM" id="SSF53474">
    <property type="entry name" value="alpha/beta-Hydrolases"/>
    <property type="match status" value="1"/>
</dbReference>
<evidence type="ECO:0000259" key="2">
    <source>
        <dbReference type="PROSITE" id="PS50093"/>
    </source>
</evidence>
<dbReference type="CDD" id="cd00146">
    <property type="entry name" value="PKD"/>
    <property type="match status" value="1"/>
</dbReference>
<keyword evidence="1" id="KW-0378">Hydrolase</keyword>
<sequence>MKQSIFTLLGVIISLSASAQNYRYTNRIFNNVTITEDVVYTNAPQINAGAYGIYHDESNTTGIGLKMDIYRPTGDTLTNRPAIIFVHGGAFISGNRKHDDMLAFCDTFALKGYVTATIQYRQGMNATNAASATRAVYRGLQDGRSAVRFLRENAATYGIAPGHIYMAGSSAGGFVALQAIYMDDVSEKPVEAGAYQYNDPTDLIPPYNQITAPDLGDYDIGDFPGQNGKPDAIMSLWGAVRHSDLITADDTTPVFLVHGTVDGIVPFGIGFPFNVPVFPPTYGSNEINKKLNNLNFTNKGTYFVAGEGHEFYGVSNGMWSNGTGGNTYWDTIVNKAVNFFYQQHKPDANFTYTKNNLEVVFTNTSKGASSWFWDFGDTNTSTGENPVHTYVSAGTYRVRLYIGDSINSWD</sequence>
<dbReference type="AlphaFoldDB" id="A0A3B0U2Y0"/>